<comment type="caution">
    <text evidence="2">The sequence shown here is derived from an EMBL/GenBank/DDBJ whole genome shotgun (WGS) entry which is preliminary data.</text>
</comment>
<dbReference type="InterPro" id="IPR011008">
    <property type="entry name" value="Dimeric_a/b-barrel"/>
</dbReference>
<dbReference type="RefSeq" id="WP_030892816.1">
    <property type="nucleotide sequence ID" value="NZ_JBIRHZ010000003.1"/>
</dbReference>
<evidence type="ECO:0000259" key="1">
    <source>
        <dbReference type="Pfam" id="PF02426"/>
    </source>
</evidence>
<reference evidence="2 3" key="1">
    <citation type="submission" date="2015-07" db="EMBL/GenBank/DDBJ databases">
        <authorList>
            <person name="Ju K.-S."/>
            <person name="Doroghazi J.R."/>
            <person name="Metcalf W.W."/>
        </authorList>
    </citation>
    <scope>NUCLEOTIDE SEQUENCE [LARGE SCALE GENOMIC DNA]</scope>
    <source>
        <strain evidence="2 3">NRRL B-3589</strain>
    </source>
</reference>
<gene>
    <name evidence="2" type="ORF">ADK38_28635</name>
</gene>
<dbReference type="Proteomes" id="UP000037020">
    <property type="component" value="Unassembled WGS sequence"/>
</dbReference>
<evidence type="ECO:0000313" key="2">
    <source>
        <dbReference type="EMBL" id="KOG86866.1"/>
    </source>
</evidence>
<dbReference type="Pfam" id="PF02426">
    <property type="entry name" value="MIase"/>
    <property type="match status" value="1"/>
</dbReference>
<sequence length="96" mass="10710">MEFLVRIDVTRVYELPADEQADLIRRERERGRELMAEGVLRQIWSVPGKRANIGLWSAADADALVEAFNSLPIRPYADFDVTALATHALTAEAKAA</sequence>
<keyword evidence="3" id="KW-1185">Reference proteome</keyword>
<protein>
    <submittedName>
        <fullName evidence="2">Muconolactone delta-isomerase</fullName>
    </submittedName>
</protein>
<evidence type="ECO:0000313" key="3">
    <source>
        <dbReference type="Proteomes" id="UP000037020"/>
    </source>
</evidence>
<name>A0ABR5J0D3_9ACTN</name>
<dbReference type="Gene3D" id="3.30.70.1060">
    <property type="entry name" value="Dimeric alpha+beta barrel"/>
    <property type="match status" value="1"/>
</dbReference>
<organism evidence="2 3">
    <name type="scientific">Streptomyces varsoviensis</name>
    <dbReference type="NCBI Taxonomy" id="67373"/>
    <lineage>
        <taxon>Bacteria</taxon>
        <taxon>Bacillati</taxon>
        <taxon>Actinomycetota</taxon>
        <taxon>Actinomycetes</taxon>
        <taxon>Kitasatosporales</taxon>
        <taxon>Streptomycetaceae</taxon>
        <taxon>Streptomyces</taxon>
    </lineage>
</organism>
<dbReference type="InterPro" id="IPR026029">
    <property type="entry name" value="MLI_dom"/>
</dbReference>
<accession>A0ABR5J0D3</accession>
<dbReference type="EMBL" id="LGUT01002576">
    <property type="protein sequence ID" value="KOG86866.1"/>
    <property type="molecule type" value="Genomic_DNA"/>
</dbReference>
<dbReference type="SUPFAM" id="SSF54909">
    <property type="entry name" value="Dimeric alpha+beta barrel"/>
    <property type="match status" value="1"/>
</dbReference>
<feature type="domain" description="Muconolactone isomerase" evidence="1">
    <location>
        <begin position="1"/>
        <end position="87"/>
    </location>
</feature>
<proteinExistence type="predicted"/>